<dbReference type="InterPro" id="IPR036576">
    <property type="entry name" value="WRKY_dom_sf"/>
</dbReference>
<keyword evidence="3" id="KW-0238">DNA-binding</keyword>
<comment type="subcellular location">
    <subcellularLocation>
        <location evidence="1">Nucleus</location>
    </subcellularLocation>
</comment>
<evidence type="ECO:0000256" key="5">
    <source>
        <dbReference type="ARBA" id="ARBA00023242"/>
    </source>
</evidence>
<keyword evidence="4" id="KW-0804">Transcription</keyword>
<keyword evidence="9" id="KW-1185">Reference proteome</keyword>
<accession>A0AAD5CF38</accession>
<gene>
    <name evidence="8" type="ORF">M8C21_010333</name>
</gene>
<dbReference type="SUPFAM" id="SSF118290">
    <property type="entry name" value="WRKY DNA-binding domain"/>
    <property type="match status" value="1"/>
</dbReference>
<dbReference type="AlphaFoldDB" id="A0AAD5CF38"/>
<feature type="domain" description="WRKY" evidence="7">
    <location>
        <begin position="172"/>
        <end position="231"/>
    </location>
</feature>
<dbReference type="PROSITE" id="PS50811">
    <property type="entry name" value="WRKY"/>
    <property type="match status" value="1"/>
</dbReference>
<dbReference type="SMART" id="SM00774">
    <property type="entry name" value="WRKY"/>
    <property type="match status" value="1"/>
</dbReference>
<evidence type="ECO:0000313" key="8">
    <source>
        <dbReference type="EMBL" id="KAI7740115.1"/>
    </source>
</evidence>
<comment type="caution">
    <text evidence="8">The sequence shown here is derived from an EMBL/GenBank/DDBJ whole genome shotgun (WGS) entry which is preliminary data.</text>
</comment>
<evidence type="ECO:0000256" key="3">
    <source>
        <dbReference type="ARBA" id="ARBA00023125"/>
    </source>
</evidence>
<dbReference type="InterPro" id="IPR003657">
    <property type="entry name" value="WRKY_dom"/>
</dbReference>
<proteinExistence type="predicted"/>
<evidence type="ECO:0000313" key="9">
    <source>
        <dbReference type="Proteomes" id="UP001206925"/>
    </source>
</evidence>
<keyword evidence="5" id="KW-0539">Nucleus</keyword>
<dbReference type="EMBL" id="JAMZMK010008511">
    <property type="protein sequence ID" value="KAI7740115.1"/>
    <property type="molecule type" value="Genomic_DNA"/>
</dbReference>
<feature type="compositionally biased region" description="Low complexity" evidence="6">
    <location>
        <begin position="243"/>
        <end position="272"/>
    </location>
</feature>
<dbReference type="Gene3D" id="2.20.25.80">
    <property type="entry name" value="WRKY domain"/>
    <property type="match status" value="1"/>
</dbReference>
<feature type="compositionally biased region" description="Polar residues" evidence="6">
    <location>
        <begin position="230"/>
        <end position="242"/>
    </location>
</feature>
<reference evidence="8" key="1">
    <citation type="submission" date="2022-06" db="EMBL/GenBank/DDBJ databases">
        <title>Uncovering the hologenomic basis of an extraordinary plant invasion.</title>
        <authorList>
            <person name="Bieker V.C."/>
            <person name="Martin M.D."/>
            <person name="Gilbert T."/>
            <person name="Hodgins K."/>
            <person name="Battlay P."/>
            <person name="Petersen B."/>
            <person name="Wilson J."/>
        </authorList>
    </citation>
    <scope>NUCLEOTIDE SEQUENCE</scope>
    <source>
        <strain evidence="8">AA19_3_7</strain>
        <tissue evidence="8">Leaf</tissue>
    </source>
</reference>
<dbReference type="PANTHER" id="PTHR32096:SF104">
    <property type="entry name" value="WRKY DOMAIN-CONTAINING PROTEIN-RELATED"/>
    <property type="match status" value="1"/>
</dbReference>
<keyword evidence="2" id="KW-0805">Transcription regulation</keyword>
<dbReference type="GO" id="GO:0003700">
    <property type="term" value="F:DNA-binding transcription factor activity"/>
    <property type="evidence" value="ECO:0007669"/>
    <property type="project" value="InterPro"/>
</dbReference>
<evidence type="ECO:0000256" key="2">
    <source>
        <dbReference type="ARBA" id="ARBA00023015"/>
    </source>
</evidence>
<dbReference type="FunFam" id="2.20.25.80:FF:000004">
    <property type="entry name" value="WRKY transcription factor 65"/>
    <property type="match status" value="1"/>
</dbReference>
<protein>
    <recommendedName>
        <fullName evidence="7">WRKY domain-containing protein</fullName>
    </recommendedName>
</protein>
<dbReference type="GO" id="GO:0005634">
    <property type="term" value="C:nucleus"/>
    <property type="evidence" value="ECO:0007669"/>
    <property type="project" value="UniProtKB-SubCell"/>
</dbReference>
<dbReference type="Pfam" id="PF03106">
    <property type="entry name" value="WRKY"/>
    <property type="match status" value="1"/>
</dbReference>
<evidence type="ECO:0000259" key="7">
    <source>
        <dbReference type="PROSITE" id="PS50811"/>
    </source>
</evidence>
<name>A0AAD5CF38_AMBAR</name>
<dbReference type="GO" id="GO:0000976">
    <property type="term" value="F:transcription cis-regulatory region binding"/>
    <property type="evidence" value="ECO:0007669"/>
    <property type="project" value="TreeGrafter"/>
</dbReference>
<evidence type="ECO:0000256" key="1">
    <source>
        <dbReference type="ARBA" id="ARBA00004123"/>
    </source>
</evidence>
<dbReference type="InterPro" id="IPR044810">
    <property type="entry name" value="WRKY_plant"/>
</dbReference>
<sequence>MDVDWDLQAVVRGCCSATTTTTATTEPPESCTQQKSTLHEDNHNNNNNIDVLTFSQDLFQPRNDINSIEKFMNDLYNCNPLQFTNLQQQQQTLPPQSLPISGFSFLGEHQEPPYNHHYHHHHQQVKQFQVKQQALGISRCTTAHAQGATKIKKRKNQNKKVCQVPAEGSPPDLWSWRKYGQKPIKGSPYPRGYYKCSTLKGCLARKQVERNRSDPGMLIITYTGEHTHPIPTQVNSLSGSTRNKTTTSGDGDTGNNPTPSPTSSPVASLPSVMDKTDDIDDDNNFDISGLVVDGETFDEFDDLVGSAVEDMFSDHCVAATADQTFPWLPNNLPPQPPLLPAGIDF</sequence>
<evidence type="ECO:0000256" key="4">
    <source>
        <dbReference type="ARBA" id="ARBA00023163"/>
    </source>
</evidence>
<dbReference type="Proteomes" id="UP001206925">
    <property type="component" value="Unassembled WGS sequence"/>
</dbReference>
<organism evidence="8 9">
    <name type="scientific">Ambrosia artemisiifolia</name>
    <name type="common">Common ragweed</name>
    <dbReference type="NCBI Taxonomy" id="4212"/>
    <lineage>
        <taxon>Eukaryota</taxon>
        <taxon>Viridiplantae</taxon>
        <taxon>Streptophyta</taxon>
        <taxon>Embryophyta</taxon>
        <taxon>Tracheophyta</taxon>
        <taxon>Spermatophyta</taxon>
        <taxon>Magnoliopsida</taxon>
        <taxon>eudicotyledons</taxon>
        <taxon>Gunneridae</taxon>
        <taxon>Pentapetalae</taxon>
        <taxon>asterids</taxon>
        <taxon>campanulids</taxon>
        <taxon>Asterales</taxon>
        <taxon>Asteraceae</taxon>
        <taxon>Asteroideae</taxon>
        <taxon>Heliantheae alliance</taxon>
        <taxon>Heliantheae</taxon>
        <taxon>Ambrosia</taxon>
    </lineage>
</organism>
<evidence type="ECO:0000256" key="6">
    <source>
        <dbReference type="SAM" id="MobiDB-lite"/>
    </source>
</evidence>
<feature type="region of interest" description="Disordered" evidence="6">
    <location>
        <begin position="222"/>
        <end position="282"/>
    </location>
</feature>
<dbReference type="PANTHER" id="PTHR32096">
    <property type="entry name" value="WRKY TRANSCRIPTION FACTOR 30-RELATED-RELATED"/>
    <property type="match status" value="1"/>
</dbReference>